<feature type="non-terminal residue" evidence="1">
    <location>
        <position position="1"/>
    </location>
</feature>
<proteinExistence type="predicted"/>
<name>A0A3N4JG26_9PEZI</name>
<reference evidence="1 2" key="1">
    <citation type="journal article" date="2018" name="Nat. Ecol. Evol.">
        <title>Pezizomycetes genomes reveal the molecular basis of ectomycorrhizal truffle lifestyle.</title>
        <authorList>
            <person name="Murat C."/>
            <person name="Payen T."/>
            <person name="Noel B."/>
            <person name="Kuo A."/>
            <person name="Morin E."/>
            <person name="Chen J."/>
            <person name="Kohler A."/>
            <person name="Krizsan K."/>
            <person name="Balestrini R."/>
            <person name="Da Silva C."/>
            <person name="Montanini B."/>
            <person name="Hainaut M."/>
            <person name="Levati E."/>
            <person name="Barry K.W."/>
            <person name="Belfiori B."/>
            <person name="Cichocki N."/>
            <person name="Clum A."/>
            <person name="Dockter R.B."/>
            <person name="Fauchery L."/>
            <person name="Guy J."/>
            <person name="Iotti M."/>
            <person name="Le Tacon F."/>
            <person name="Lindquist E.A."/>
            <person name="Lipzen A."/>
            <person name="Malagnac F."/>
            <person name="Mello A."/>
            <person name="Molinier V."/>
            <person name="Miyauchi S."/>
            <person name="Poulain J."/>
            <person name="Riccioni C."/>
            <person name="Rubini A."/>
            <person name="Sitrit Y."/>
            <person name="Splivallo R."/>
            <person name="Traeger S."/>
            <person name="Wang M."/>
            <person name="Zifcakova L."/>
            <person name="Wipf D."/>
            <person name="Zambonelli A."/>
            <person name="Paolocci F."/>
            <person name="Nowrousian M."/>
            <person name="Ottonello S."/>
            <person name="Baldrian P."/>
            <person name="Spatafora J.W."/>
            <person name="Henrissat B."/>
            <person name="Nagy L.G."/>
            <person name="Aury J.M."/>
            <person name="Wincker P."/>
            <person name="Grigoriev I.V."/>
            <person name="Bonfante P."/>
            <person name="Martin F.M."/>
        </authorList>
    </citation>
    <scope>NUCLEOTIDE SEQUENCE [LARGE SCALE GENOMIC DNA]</scope>
    <source>
        <strain evidence="1 2">120613-1</strain>
    </source>
</reference>
<protein>
    <submittedName>
        <fullName evidence="1">Uncharacterized protein</fullName>
    </submittedName>
</protein>
<dbReference type="Proteomes" id="UP000276215">
    <property type="component" value="Unassembled WGS sequence"/>
</dbReference>
<gene>
    <name evidence="1" type="ORF">L873DRAFT_1810027</name>
</gene>
<keyword evidence="2" id="KW-1185">Reference proteome</keyword>
<evidence type="ECO:0000313" key="2">
    <source>
        <dbReference type="Proteomes" id="UP000276215"/>
    </source>
</evidence>
<organism evidence="1 2">
    <name type="scientific">Choiromyces venosus 120613-1</name>
    <dbReference type="NCBI Taxonomy" id="1336337"/>
    <lineage>
        <taxon>Eukaryota</taxon>
        <taxon>Fungi</taxon>
        <taxon>Dikarya</taxon>
        <taxon>Ascomycota</taxon>
        <taxon>Pezizomycotina</taxon>
        <taxon>Pezizomycetes</taxon>
        <taxon>Pezizales</taxon>
        <taxon>Tuberaceae</taxon>
        <taxon>Choiromyces</taxon>
    </lineage>
</organism>
<feature type="non-terminal residue" evidence="1">
    <location>
        <position position="147"/>
    </location>
</feature>
<dbReference type="EMBL" id="ML120406">
    <property type="protein sequence ID" value="RPA97225.1"/>
    <property type="molecule type" value="Genomic_DNA"/>
</dbReference>
<accession>A0A3N4JG26</accession>
<dbReference type="AlphaFoldDB" id="A0A3N4JG26"/>
<dbReference type="OrthoDB" id="5504382at2759"/>
<evidence type="ECO:0000313" key="1">
    <source>
        <dbReference type="EMBL" id="RPA97225.1"/>
    </source>
</evidence>
<sequence length="147" mass="16704">QILQVSEVKETISSIKEYVDAPNSLIREVNIFKTLKLISKRLGDLERLLTQTTLKVTKDENVKIQNFIKSIFQQMDLKSAEYFDSTCLLAFLSKNGTAGLEASVLIRKKLDMQKILSECVTEEKSKFKKTYYTNHLESASSSSKVMA</sequence>